<evidence type="ECO:0000313" key="3">
    <source>
        <dbReference type="Proteomes" id="UP000694871"/>
    </source>
</evidence>
<dbReference type="PANTHER" id="PTHR31553:SF3">
    <property type="entry name" value="NF-KAPPA-B ESSENTIAL MODULATOR"/>
    <property type="match status" value="1"/>
</dbReference>
<feature type="compositionally biased region" description="Polar residues" evidence="1">
    <location>
        <begin position="220"/>
        <end position="236"/>
    </location>
</feature>
<feature type="region of interest" description="Disordered" evidence="1">
    <location>
        <begin position="65"/>
        <end position="93"/>
    </location>
</feature>
<dbReference type="GeneID" id="107109923"/>
<feature type="region of interest" description="Disordered" evidence="1">
    <location>
        <begin position="1"/>
        <end position="38"/>
    </location>
</feature>
<dbReference type="Pfam" id="PF11577">
    <property type="entry name" value="NEMO"/>
    <property type="match status" value="1"/>
</dbReference>
<feature type="non-terminal residue" evidence="4">
    <location>
        <position position="254"/>
    </location>
</feature>
<protein>
    <submittedName>
        <fullName evidence="4">Uncharacterized protein LOC107109923</fullName>
    </submittedName>
</protein>
<organism evidence="3 4">
    <name type="scientific">Gekko japonicus</name>
    <name type="common">Schlegel's Japanese gecko</name>
    <dbReference type="NCBI Taxonomy" id="146911"/>
    <lineage>
        <taxon>Eukaryota</taxon>
        <taxon>Metazoa</taxon>
        <taxon>Chordata</taxon>
        <taxon>Craniata</taxon>
        <taxon>Vertebrata</taxon>
        <taxon>Euteleostomi</taxon>
        <taxon>Lepidosauria</taxon>
        <taxon>Squamata</taxon>
        <taxon>Bifurcata</taxon>
        <taxon>Gekkota</taxon>
        <taxon>Gekkonidae</taxon>
        <taxon>Gekkoninae</taxon>
        <taxon>Gekko</taxon>
    </lineage>
</organism>
<name>A0ABM1JXD1_GEKJA</name>
<evidence type="ECO:0000256" key="1">
    <source>
        <dbReference type="SAM" id="MobiDB-lite"/>
    </source>
</evidence>
<dbReference type="PANTHER" id="PTHR31553">
    <property type="entry name" value="NF-KAPPA-B ESSENTIAL MODULATOR"/>
    <property type="match status" value="1"/>
</dbReference>
<gene>
    <name evidence="4" type="primary">LOC107109923</name>
</gene>
<dbReference type="Gene3D" id="1.20.5.390">
    <property type="entry name" value="L1 transposable element, trimerization domain"/>
    <property type="match status" value="1"/>
</dbReference>
<accession>A0ABM1JXD1</accession>
<sequence length="254" mass="28287">MQPNADQRIALNRARRPCNVGRPAARPTSLASNPPPPLGLSSSHPPCLWFSFLRVAFSFGLSFPDRTKTTDEEEGSGRGSGSLEPGKPNGPSWMCAAPKGWSGNMVQPGSSDCSMMGDDSSLGRAAAPHLPAELAGHEVIQHFLAENRDLKEAIRQSNHMLRERYREFLQFHTSHKEEKDFLMRKFQEARIVVESLQLERAELRRRLEEAIRELEPLKSQRATFRPSSPEKGTSGAQEEPDTVTLTQEEAILAM</sequence>
<dbReference type="Proteomes" id="UP000694871">
    <property type="component" value="Unplaced"/>
</dbReference>
<evidence type="ECO:0000313" key="4">
    <source>
        <dbReference type="RefSeq" id="XP_015266118.1"/>
    </source>
</evidence>
<keyword evidence="3" id="KW-1185">Reference proteome</keyword>
<evidence type="ECO:0000259" key="2">
    <source>
        <dbReference type="Pfam" id="PF11577"/>
    </source>
</evidence>
<feature type="region of interest" description="Disordered" evidence="1">
    <location>
        <begin position="218"/>
        <end position="245"/>
    </location>
</feature>
<feature type="domain" description="NF-kappa-B essential modulator NEMO N-terminal" evidence="2">
    <location>
        <begin position="135"/>
        <end position="199"/>
    </location>
</feature>
<proteinExistence type="predicted"/>
<dbReference type="InterPro" id="IPR051301">
    <property type="entry name" value="Optineurin/NFkB_EssMod"/>
</dbReference>
<reference evidence="4" key="1">
    <citation type="submission" date="2025-08" db="UniProtKB">
        <authorList>
            <consortium name="RefSeq"/>
        </authorList>
    </citation>
    <scope>IDENTIFICATION</scope>
</reference>
<dbReference type="RefSeq" id="XP_015266118.1">
    <property type="nucleotide sequence ID" value="XM_015410632.1"/>
</dbReference>
<dbReference type="InterPro" id="IPR021063">
    <property type="entry name" value="NEMO_N"/>
</dbReference>